<keyword evidence="2" id="KW-1185">Reference proteome</keyword>
<dbReference type="RefSeq" id="WP_263735904.1">
    <property type="nucleotide sequence ID" value="NZ_JAOWKY010000005.1"/>
</dbReference>
<evidence type="ECO:0000313" key="2">
    <source>
        <dbReference type="Proteomes" id="UP001652542"/>
    </source>
</evidence>
<evidence type="ECO:0000313" key="1">
    <source>
        <dbReference type="EMBL" id="MCV2870228.1"/>
    </source>
</evidence>
<comment type="caution">
    <text evidence="1">The sequence shown here is derived from an EMBL/GenBank/DDBJ whole genome shotgun (WGS) entry which is preliminary data.</text>
</comment>
<gene>
    <name evidence="1" type="ORF">OEW28_16500</name>
</gene>
<dbReference type="Proteomes" id="UP001652542">
    <property type="component" value="Unassembled WGS sequence"/>
</dbReference>
<sequence>MTNLSAITPRPARISPRVRAAVGFRVRKNLSIANAAEKAGLSRNGFAKALKRTVVQDLIREEQESMARDVGHLRAVARLRALEVARDILETGSENAKLRVIDLLLREGKAATEVNVSVDARQRDRGGYEYVRPGQQIVEVVDGHKGVTDAGVSASEDADYPVHVGTVAQRGRHAARGHDHVAGDAQSLTPI</sequence>
<dbReference type="EMBL" id="JAOWKY010000005">
    <property type="protein sequence ID" value="MCV2870228.1"/>
    <property type="molecule type" value="Genomic_DNA"/>
</dbReference>
<organism evidence="1 2">
    <name type="scientific">Albidovulum marisflavi</name>
    <dbReference type="NCBI Taxonomy" id="2984159"/>
    <lineage>
        <taxon>Bacteria</taxon>
        <taxon>Pseudomonadati</taxon>
        <taxon>Pseudomonadota</taxon>
        <taxon>Alphaproteobacteria</taxon>
        <taxon>Rhodobacterales</taxon>
        <taxon>Paracoccaceae</taxon>
        <taxon>Albidovulum</taxon>
    </lineage>
</organism>
<protein>
    <submittedName>
        <fullName evidence="1">Uncharacterized protein</fullName>
    </submittedName>
</protein>
<accession>A0ABT2ZGQ4</accession>
<reference evidence="1 2" key="1">
    <citation type="submission" date="2022-10" db="EMBL/GenBank/DDBJ databases">
        <title>Defluviimonas sp. nov., isolated from ocean surface water.</title>
        <authorList>
            <person name="He W."/>
            <person name="Wang L."/>
            <person name="Zhang D.-F."/>
        </authorList>
    </citation>
    <scope>NUCLEOTIDE SEQUENCE [LARGE SCALE GENOMIC DNA]</scope>
    <source>
        <strain evidence="1 2">WL0002</strain>
    </source>
</reference>
<name>A0ABT2ZGQ4_9RHOB</name>
<proteinExistence type="predicted"/>